<dbReference type="SUPFAM" id="SSF55781">
    <property type="entry name" value="GAF domain-like"/>
    <property type="match status" value="1"/>
</dbReference>
<dbReference type="SMART" id="SM00091">
    <property type="entry name" value="PAS"/>
    <property type="match status" value="2"/>
</dbReference>
<dbReference type="InterPro" id="IPR036097">
    <property type="entry name" value="HisK_dim/P_sf"/>
</dbReference>
<dbReference type="Pfam" id="PF01590">
    <property type="entry name" value="GAF"/>
    <property type="match status" value="1"/>
</dbReference>
<dbReference type="Pfam" id="PF00989">
    <property type="entry name" value="PAS"/>
    <property type="match status" value="1"/>
</dbReference>
<evidence type="ECO:0000313" key="14">
    <source>
        <dbReference type="EMBL" id="EEF61974.1"/>
    </source>
</evidence>
<dbReference type="OrthoDB" id="9792270at2"/>
<dbReference type="PRINTS" id="PR00344">
    <property type="entry name" value="BCTRLSENSOR"/>
</dbReference>
<reference evidence="14 15" key="1">
    <citation type="journal article" date="2011" name="J. Bacteriol.">
        <title>Genome sequence of 'Pedosphaera parvula' Ellin514, an aerobic Verrucomicrobial isolate from pasture soil.</title>
        <authorList>
            <person name="Kant R."/>
            <person name="van Passel M.W."/>
            <person name="Sangwan P."/>
            <person name="Palva A."/>
            <person name="Lucas S."/>
            <person name="Copeland A."/>
            <person name="Lapidus A."/>
            <person name="Glavina Del Rio T."/>
            <person name="Dalin E."/>
            <person name="Tice H."/>
            <person name="Bruce D."/>
            <person name="Goodwin L."/>
            <person name="Pitluck S."/>
            <person name="Chertkov O."/>
            <person name="Larimer F.W."/>
            <person name="Land M.L."/>
            <person name="Hauser L."/>
            <person name="Brettin T.S."/>
            <person name="Detter J.C."/>
            <person name="Han S."/>
            <person name="de Vos W.M."/>
            <person name="Janssen P.H."/>
            <person name="Smidt H."/>
        </authorList>
    </citation>
    <scope>NUCLEOTIDE SEQUENCE [LARGE SCALE GENOMIC DNA]</scope>
    <source>
        <strain evidence="14 15">Ellin514</strain>
    </source>
</reference>
<keyword evidence="3 9" id="KW-0597">Phosphoprotein</keyword>
<dbReference type="Gene3D" id="3.30.450.40">
    <property type="match status" value="1"/>
</dbReference>
<keyword evidence="7" id="KW-0067">ATP-binding</keyword>
<dbReference type="SUPFAM" id="SSF55874">
    <property type="entry name" value="ATPase domain of HSP90 chaperone/DNA topoisomerase II/histidine kinase"/>
    <property type="match status" value="1"/>
</dbReference>
<dbReference type="InterPro" id="IPR003661">
    <property type="entry name" value="HisK_dim/P_dom"/>
</dbReference>
<name>B9XE83_PEDPL</name>
<dbReference type="PROSITE" id="PS50109">
    <property type="entry name" value="HIS_KIN"/>
    <property type="match status" value="1"/>
</dbReference>
<dbReference type="InterPro" id="IPR011006">
    <property type="entry name" value="CheY-like_superfamily"/>
</dbReference>
<feature type="domain" description="Histidine kinase" evidence="10">
    <location>
        <begin position="553"/>
        <end position="776"/>
    </location>
</feature>
<dbReference type="InterPro" id="IPR035965">
    <property type="entry name" value="PAS-like_dom_sf"/>
</dbReference>
<feature type="domain" description="Response regulatory" evidence="11">
    <location>
        <begin position="800"/>
        <end position="916"/>
    </location>
</feature>
<dbReference type="CDD" id="cd00156">
    <property type="entry name" value="REC"/>
    <property type="match status" value="1"/>
</dbReference>
<dbReference type="PROSITE" id="PS50112">
    <property type="entry name" value="PAS"/>
    <property type="match status" value="1"/>
</dbReference>
<dbReference type="SMART" id="SM00086">
    <property type="entry name" value="PAC"/>
    <property type="match status" value="1"/>
</dbReference>
<evidence type="ECO:0000256" key="1">
    <source>
        <dbReference type="ARBA" id="ARBA00000085"/>
    </source>
</evidence>
<organism evidence="14 15">
    <name type="scientific">Pedosphaera parvula (strain Ellin514)</name>
    <dbReference type="NCBI Taxonomy" id="320771"/>
    <lineage>
        <taxon>Bacteria</taxon>
        <taxon>Pseudomonadati</taxon>
        <taxon>Verrucomicrobiota</taxon>
        <taxon>Pedosphaerae</taxon>
        <taxon>Pedosphaerales</taxon>
        <taxon>Pedosphaeraceae</taxon>
        <taxon>Pedosphaera</taxon>
    </lineage>
</organism>
<comment type="caution">
    <text evidence="14">The sequence shown here is derived from an EMBL/GenBank/DDBJ whole genome shotgun (WGS) entry which is preliminary data.</text>
</comment>
<feature type="domain" description="PAC" evidence="13">
    <location>
        <begin position="382"/>
        <end position="434"/>
    </location>
</feature>
<dbReference type="CDD" id="cd00082">
    <property type="entry name" value="HisKA"/>
    <property type="match status" value="1"/>
</dbReference>
<dbReference type="PROSITE" id="PS50110">
    <property type="entry name" value="RESPONSE_REGULATORY"/>
    <property type="match status" value="2"/>
</dbReference>
<evidence type="ECO:0000259" key="11">
    <source>
        <dbReference type="PROSITE" id="PS50110"/>
    </source>
</evidence>
<dbReference type="GO" id="GO:0005524">
    <property type="term" value="F:ATP binding"/>
    <property type="evidence" value="ECO:0007669"/>
    <property type="project" value="UniProtKB-KW"/>
</dbReference>
<dbReference type="Pfam" id="PF00512">
    <property type="entry name" value="HisKA"/>
    <property type="match status" value="1"/>
</dbReference>
<feature type="domain" description="Response regulatory" evidence="11">
    <location>
        <begin position="11"/>
        <end position="128"/>
    </location>
</feature>
<dbReference type="PROSITE" id="PS50113">
    <property type="entry name" value="PAC"/>
    <property type="match status" value="1"/>
</dbReference>
<dbReference type="Gene3D" id="3.30.450.20">
    <property type="entry name" value="PAS domain"/>
    <property type="match status" value="1"/>
</dbReference>
<proteinExistence type="predicted"/>
<dbReference type="AlphaFoldDB" id="B9XE83"/>
<dbReference type="SUPFAM" id="SSF52172">
    <property type="entry name" value="CheY-like"/>
    <property type="match status" value="2"/>
</dbReference>
<dbReference type="InterPro" id="IPR013767">
    <property type="entry name" value="PAS_fold"/>
</dbReference>
<evidence type="ECO:0000256" key="9">
    <source>
        <dbReference type="PROSITE-ProRule" id="PRU00169"/>
    </source>
</evidence>
<dbReference type="Gene3D" id="3.30.565.10">
    <property type="entry name" value="Histidine kinase-like ATPase, C-terminal domain"/>
    <property type="match status" value="1"/>
</dbReference>
<dbReference type="SMART" id="SM00388">
    <property type="entry name" value="HisKA"/>
    <property type="match status" value="1"/>
</dbReference>
<evidence type="ECO:0000256" key="3">
    <source>
        <dbReference type="ARBA" id="ARBA00022553"/>
    </source>
</evidence>
<keyword evidence="5" id="KW-0547">Nucleotide-binding</keyword>
<keyword evidence="15" id="KW-1185">Reference proteome</keyword>
<dbReference type="InterPro" id="IPR000700">
    <property type="entry name" value="PAS-assoc_C"/>
</dbReference>
<keyword evidence="4" id="KW-0808">Transferase</keyword>
<dbReference type="EMBL" id="ABOX02000007">
    <property type="protein sequence ID" value="EEF61974.1"/>
    <property type="molecule type" value="Genomic_DNA"/>
</dbReference>
<protein>
    <recommendedName>
        <fullName evidence="2">histidine kinase</fullName>
        <ecNumber evidence="2">2.7.13.3</ecNumber>
    </recommendedName>
</protein>
<evidence type="ECO:0000256" key="6">
    <source>
        <dbReference type="ARBA" id="ARBA00022777"/>
    </source>
</evidence>
<dbReference type="SMART" id="SM00448">
    <property type="entry name" value="REC"/>
    <property type="match status" value="2"/>
</dbReference>
<dbReference type="InterPro" id="IPR029016">
    <property type="entry name" value="GAF-like_dom_sf"/>
</dbReference>
<evidence type="ECO:0000259" key="13">
    <source>
        <dbReference type="PROSITE" id="PS50113"/>
    </source>
</evidence>
<dbReference type="EC" id="2.7.13.3" evidence="2"/>
<dbReference type="GO" id="GO:0000155">
    <property type="term" value="F:phosphorelay sensor kinase activity"/>
    <property type="evidence" value="ECO:0007669"/>
    <property type="project" value="InterPro"/>
</dbReference>
<dbReference type="GO" id="GO:0006355">
    <property type="term" value="P:regulation of DNA-templated transcription"/>
    <property type="evidence" value="ECO:0007669"/>
    <property type="project" value="InterPro"/>
</dbReference>
<dbReference type="InterPro" id="IPR004358">
    <property type="entry name" value="Sig_transdc_His_kin-like_C"/>
</dbReference>
<sequence length="918" mass="100865">MKLMTEAEVIRVLVVEDDEDDYIITRGFFSEIHGNSYRLEWFKSYELGLQAMICNQHDICLVDYRLGAKNGIELLKEALEKGCHAPIIMLTGLGEHQIDLEAMRAGAADYLVKASLQPDSLGRSVRYAIERSRAAAKADFEQASIAALGADVGLALTQRESLGTILYRCAAAMARYLNVHLARIWTLEADGETLQLMASAGAINEIGTRENLLPGISGDQQLLGNGKPILVQRALGDSRVPCQDCVQAEKIAAYAGYPLLLENRRIGLISIFSVAALPPSVIQQLGSIANGISLCIDLKRSEEALDASESKYRAAVENIKEVVFQLDEFGHWTSLNPAWTDITGFEVKDTLGSLFLEYLHHDDRQRNSFIFLQLIERKLDFTRHETRILTKDGKTRWVDIYAQLTLNADGSILGSSGGFTDITERKQAETQIQKLAAFPKVNPNPVLEFDAEGLLTYFNDAALALAKSVGFAHPMAILPPSASDVSRQCLVSNQNRLREDVTISGRTISWSFFPIVASQVVHCYGADITDVLHLEAQFRHAQKLESVGQLAAGVAHDFNNILTVIQGYSDNLLARCDGDAALTGPLNQISDSARRASTLTRQLLMFSRRQAMQTETLDLNALLQNLSNMLTRLLGEDIAVENQYALNLPPIEADPGMIEQVVMNLAVNSRDAMPKGGRLLITTSFLEVGEAHLHKHPDARVGMAVCLTTEDTGCGMDPETMNRIFEPFFSTKEVGRGTGLGLATVYGIVKQHAGWVEVKSQVGTGTTFTIFFPASISVHQPVRKALRAPKAQAAQGQNETILLVEDEPVLREWVKDVLQTNSYQVLEAGSGREALKVWDDQGGKIDLLLTDMVMPDGMTGRDLAKQLRAREPKLKVIYTSGYSSDIAANDPELRGVPFLSKPFPAPQLTELIRSCLDA</sequence>
<dbReference type="InterPro" id="IPR003018">
    <property type="entry name" value="GAF"/>
</dbReference>
<dbReference type="PANTHER" id="PTHR43065">
    <property type="entry name" value="SENSOR HISTIDINE KINASE"/>
    <property type="match status" value="1"/>
</dbReference>
<dbReference type="InterPro" id="IPR036890">
    <property type="entry name" value="HATPase_C_sf"/>
</dbReference>
<dbReference type="SMART" id="SM00387">
    <property type="entry name" value="HATPase_c"/>
    <property type="match status" value="1"/>
</dbReference>
<dbReference type="CDD" id="cd00130">
    <property type="entry name" value="PAS"/>
    <property type="match status" value="1"/>
</dbReference>
<feature type="modified residue" description="4-aspartylphosphate" evidence="9">
    <location>
        <position position="63"/>
    </location>
</feature>
<evidence type="ECO:0000256" key="4">
    <source>
        <dbReference type="ARBA" id="ARBA00022679"/>
    </source>
</evidence>
<evidence type="ECO:0000256" key="2">
    <source>
        <dbReference type="ARBA" id="ARBA00012438"/>
    </source>
</evidence>
<dbReference type="STRING" id="320771.Cflav_PD4637"/>
<dbReference type="Pfam" id="PF02518">
    <property type="entry name" value="HATPase_c"/>
    <property type="match status" value="1"/>
</dbReference>
<evidence type="ECO:0000256" key="7">
    <source>
        <dbReference type="ARBA" id="ARBA00022840"/>
    </source>
</evidence>
<dbReference type="Gene3D" id="3.40.50.2300">
    <property type="match status" value="2"/>
</dbReference>
<dbReference type="InterPro" id="IPR000014">
    <property type="entry name" value="PAS"/>
</dbReference>
<dbReference type="SUPFAM" id="SSF47384">
    <property type="entry name" value="Homodimeric domain of signal transducing histidine kinase"/>
    <property type="match status" value="1"/>
</dbReference>
<dbReference type="InterPro" id="IPR005467">
    <property type="entry name" value="His_kinase_dom"/>
</dbReference>
<feature type="modified residue" description="4-aspartylphosphate" evidence="9">
    <location>
        <position position="851"/>
    </location>
</feature>
<dbReference type="Gene3D" id="1.10.287.130">
    <property type="match status" value="1"/>
</dbReference>
<dbReference type="NCBIfam" id="TIGR00229">
    <property type="entry name" value="sensory_box"/>
    <property type="match status" value="1"/>
</dbReference>
<keyword evidence="6 14" id="KW-0418">Kinase</keyword>
<evidence type="ECO:0000256" key="8">
    <source>
        <dbReference type="ARBA" id="ARBA00023012"/>
    </source>
</evidence>
<dbReference type="RefSeq" id="WP_007414131.1">
    <property type="nucleotide sequence ID" value="NZ_ABOX02000007.1"/>
</dbReference>
<evidence type="ECO:0000256" key="5">
    <source>
        <dbReference type="ARBA" id="ARBA00022741"/>
    </source>
</evidence>
<dbReference type="InterPro" id="IPR001610">
    <property type="entry name" value="PAC"/>
</dbReference>
<comment type="catalytic activity">
    <reaction evidence="1">
        <text>ATP + protein L-histidine = ADP + protein N-phospho-L-histidine.</text>
        <dbReference type="EC" id="2.7.13.3"/>
    </reaction>
</comment>
<dbReference type="Pfam" id="PF00072">
    <property type="entry name" value="Response_reg"/>
    <property type="match status" value="2"/>
</dbReference>
<feature type="domain" description="PAS" evidence="12">
    <location>
        <begin position="308"/>
        <end position="378"/>
    </location>
</feature>
<dbReference type="InterPro" id="IPR003594">
    <property type="entry name" value="HATPase_dom"/>
</dbReference>
<dbReference type="SUPFAM" id="SSF55785">
    <property type="entry name" value="PYP-like sensor domain (PAS domain)"/>
    <property type="match status" value="1"/>
</dbReference>
<evidence type="ECO:0000259" key="10">
    <source>
        <dbReference type="PROSITE" id="PS50109"/>
    </source>
</evidence>
<accession>B9XE83</accession>
<gene>
    <name evidence="14" type="ORF">Cflav_PD4637</name>
</gene>
<dbReference type="Proteomes" id="UP000003688">
    <property type="component" value="Unassembled WGS sequence"/>
</dbReference>
<dbReference type="PANTHER" id="PTHR43065:SF46">
    <property type="entry name" value="C4-DICARBOXYLATE TRANSPORT SENSOR PROTEIN DCTB"/>
    <property type="match status" value="1"/>
</dbReference>
<evidence type="ECO:0000313" key="15">
    <source>
        <dbReference type="Proteomes" id="UP000003688"/>
    </source>
</evidence>
<keyword evidence="8" id="KW-0902">Two-component regulatory system</keyword>
<evidence type="ECO:0000259" key="12">
    <source>
        <dbReference type="PROSITE" id="PS50112"/>
    </source>
</evidence>
<dbReference type="InterPro" id="IPR001789">
    <property type="entry name" value="Sig_transdc_resp-reg_receiver"/>
</dbReference>